<accession>A0AAU8IGX6</accession>
<proteinExistence type="predicted"/>
<reference evidence="2" key="1">
    <citation type="submission" date="2024-06" db="EMBL/GenBank/DDBJ databases">
        <authorList>
            <person name="Fan A."/>
            <person name="Zhang F.Y."/>
            <person name="Zhang L."/>
        </authorList>
    </citation>
    <scope>NUCLEOTIDE SEQUENCE</scope>
    <source>
        <strain evidence="2">Y61</strain>
    </source>
</reference>
<dbReference type="RefSeq" id="WP_353948654.1">
    <property type="nucleotide sequence ID" value="NZ_CP159510.1"/>
</dbReference>
<keyword evidence="2" id="KW-0547">Nucleotide-binding</keyword>
<dbReference type="AlphaFoldDB" id="A0AAU8IGX6"/>
<dbReference type="GO" id="GO:0004386">
    <property type="term" value="F:helicase activity"/>
    <property type="evidence" value="ECO:0007669"/>
    <property type="project" value="UniProtKB-KW"/>
</dbReference>
<keyword evidence="2" id="KW-0378">Hydrolase</keyword>
<sequence length="504" mass="59648">MEQPELHEIVNGYKERVRRLALFDPLYELDRKREQDQNHKEIDMKGLGLVTLLFFFEEKLMRQYKAGAAQLAAFLEKVSLSHYRLDRDGYVRLARSIIQTFRPTTGKKRRYPFFNWETGEEDGIDYSILKANSFDVKTNTQYYTLDEDGLELVFATKEFYSEFQLSINQLMLRKQLEKGEFKGALRQINEMRINVESLEERMTRLKHEIQRSIVSEETFERYKQLLEDIYERLKHEDDEFKALRLFVKETRDRLYAGDVQKKEIRTYDLVLTIARELESVHYDHSRLLKQTIDLKNTTLLTAQESLYYTGIQAFNFDQDLAAQIIATPLPLEAMAGVLQPFLKVEENRSWSPLAIFSDQKIMEEREEQENPGFPEADEEGEDQSYRRLLAEKYKELMRLYLVAHEAGQGGKLSLFLDFLEARGASEWYEQRYFYQFWLILHQRSPVRNEDKENEEGKTILDQALALLGNRVMYVREGKGIIKKSKRFAVQELLIELEDETDELS</sequence>
<organism evidence="2">
    <name type="scientific">Sporolactobacillus sp. Y61</name>
    <dbReference type="NCBI Taxonomy" id="3160863"/>
    <lineage>
        <taxon>Bacteria</taxon>
        <taxon>Bacillati</taxon>
        <taxon>Bacillota</taxon>
        <taxon>Bacilli</taxon>
        <taxon>Bacillales</taxon>
        <taxon>Sporolactobacillaceae</taxon>
        <taxon>Sporolactobacillus</taxon>
    </lineage>
</organism>
<keyword evidence="2" id="KW-0347">Helicase</keyword>
<gene>
    <name evidence="2" type="ORF">ABNN70_02450</name>
</gene>
<feature type="coiled-coil region" evidence="1">
    <location>
        <begin position="181"/>
        <end position="215"/>
    </location>
</feature>
<dbReference type="EMBL" id="CP159510">
    <property type="protein sequence ID" value="XCJ17408.1"/>
    <property type="molecule type" value="Genomic_DNA"/>
</dbReference>
<evidence type="ECO:0000313" key="2">
    <source>
        <dbReference type="EMBL" id="XCJ17408.1"/>
    </source>
</evidence>
<keyword evidence="1" id="KW-0175">Coiled coil</keyword>
<name>A0AAU8IGX6_9BACL</name>
<evidence type="ECO:0000256" key="1">
    <source>
        <dbReference type="SAM" id="Coils"/>
    </source>
</evidence>
<keyword evidence="2" id="KW-0067">ATP-binding</keyword>
<protein>
    <submittedName>
        <fullName evidence="2">Replicative DNA helicase</fullName>
    </submittedName>
</protein>